<dbReference type="PROSITE" id="PS50262">
    <property type="entry name" value="G_PROTEIN_RECEP_F1_2"/>
    <property type="match status" value="1"/>
</dbReference>
<dbReference type="CDD" id="cd15178">
    <property type="entry name" value="7tmA_CXCR1_2"/>
    <property type="match status" value="1"/>
</dbReference>
<evidence type="ECO:0000256" key="17">
    <source>
        <dbReference type="RuleBase" id="RU000688"/>
    </source>
</evidence>
<dbReference type="PRINTS" id="PR00237">
    <property type="entry name" value="GPCRRHODOPSN"/>
</dbReference>
<evidence type="ECO:0000256" key="18">
    <source>
        <dbReference type="SAM" id="Phobius"/>
    </source>
</evidence>
<evidence type="ECO:0000313" key="21">
    <source>
        <dbReference type="Proteomes" id="UP000289886"/>
    </source>
</evidence>
<dbReference type="PROSITE" id="PS00237">
    <property type="entry name" value="G_PROTEIN_RECEP_F1_1"/>
    <property type="match status" value="1"/>
</dbReference>
<dbReference type="GO" id="GO:0016493">
    <property type="term" value="F:C-C chemokine receptor activity"/>
    <property type="evidence" value="ECO:0007669"/>
    <property type="project" value="TreeGrafter"/>
</dbReference>
<comment type="caution">
    <text evidence="20">The sequence shown here is derived from an EMBL/GenBank/DDBJ whole genome shotgun (WGS) entry which is preliminary data.</text>
</comment>
<evidence type="ECO:0000256" key="3">
    <source>
        <dbReference type="ARBA" id="ARBA00022475"/>
    </source>
</evidence>
<protein>
    <recommendedName>
        <fullName evidence="2">C-X-C chemokine receptor type 2</fullName>
    </recommendedName>
    <alternativeName>
        <fullName evidence="15">High affinity interleukin-8 receptor B</fullName>
    </alternativeName>
</protein>
<evidence type="ECO:0000256" key="1">
    <source>
        <dbReference type="ARBA" id="ARBA00004651"/>
    </source>
</evidence>
<feature type="transmembrane region" description="Helical" evidence="18">
    <location>
        <begin position="335"/>
        <end position="351"/>
    </location>
</feature>
<dbReference type="InterPro" id="IPR000276">
    <property type="entry name" value="GPCR_Rhodpsn"/>
</dbReference>
<dbReference type="GO" id="GO:0030593">
    <property type="term" value="P:neutrophil chemotaxis"/>
    <property type="evidence" value="ECO:0007669"/>
    <property type="project" value="TreeGrafter"/>
</dbReference>
<keyword evidence="3" id="KW-1003">Cell membrane</keyword>
<dbReference type="Gene3D" id="1.20.1070.10">
    <property type="entry name" value="Rhodopsin 7-helix transmembrane proteins"/>
    <property type="match status" value="1"/>
</dbReference>
<feature type="transmembrane region" description="Helical" evidence="18">
    <location>
        <begin position="244"/>
        <end position="265"/>
    </location>
</feature>
<evidence type="ECO:0000256" key="13">
    <source>
        <dbReference type="ARBA" id="ARBA00023224"/>
    </source>
</evidence>
<dbReference type="GO" id="GO:0019722">
    <property type="term" value="P:calcium-mediated signaling"/>
    <property type="evidence" value="ECO:0007669"/>
    <property type="project" value="TreeGrafter"/>
</dbReference>
<dbReference type="PANTHER" id="PTHR10489:SF689">
    <property type="entry name" value="C-X-C CHEMOKINE RECEPTOR TYPE 2"/>
    <property type="match status" value="1"/>
</dbReference>
<gene>
    <name evidence="20" type="ORF">EOD39_1360</name>
</gene>
<comment type="subcellular location">
    <subcellularLocation>
        <location evidence="1">Cell membrane</location>
        <topology evidence="1">Multi-pass membrane protein</topology>
    </subcellularLocation>
</comment>
<dbReference type="GO" id="GO:0009897">
    <property type="term" value="C:external side of plasma membrane"/>
    <property type="evidence" value="ECO:0007669"/>
    <property type="project" value="TreeGrafter"/>
</dbReference>
<keyword evidence="10" id="KW-1015">Disulfide bond</keyword>
<dbReference type="InterPro" id="IPR050119">
    <property type="entry name" value="CCR1-9-like"/>
</dbReference>
<keyword evidence="5" id="KW-0597">Phosphoprotein</keyword>
<evidence type="ECO:0000256" key="14">
    <source>
        <dbReference type="ARBA" id="ARBA00025505"/>
    </source>
</evidence>
<comment type="similarity">
    <text evidence="17">Belongs to the G-protein coupled receptor 1 family.</text>
</comment>
<keyword evidence="11 17" id="KW-0675">Receptor</keyword>
<dbReference type="InterPro" id="IPR000174">
    <property type="entry name" value="Chemokine_CXCR_1/2"/>
</dbReference>
<proteinExistence type="inferred from homology"/>
<evidence type="ECO:0000256" key="16">
    <source>
        <dbReference type="ARBA" id="ARBA00034130"/>
    </source>
</evidence>
<comment type="function">
    <text evidence="14">Receptor for interleukin-8 which is a powerful neutrophil chemotactic factor. Binding of IL-8 to the receptor causes activation of neutrophils. This response is mediated via a G-protein that activates a phosphatidylinositol-calcium second messenger system. Binds to IL-8 with high affinity. Also binds with high affinity to CXCL3, GRO/MGSA and NAP-2.</text>
</comment>
<dbReference type="GO" id="GO:0019957">
    <property type="term" value="F:C-C chemokine binding"/>
    <property type="evidence" value="ECO:0007669"/>
    <property type="project" value="TreeGrafter"/>
</dbReference>
<evidence type="ECO:0000256" key="10">
    <source>
        <dbReference type="ARBA" id="ARBA00023157"/>
    </source>
</evidence>
<evidence type="ECO:0000259" key="19">
    <source>
        <dbReference type="PROSITE" id="PS50262"/>
    </source>
</evidence>
<feature type="transmembrane region" description="Helical" evidence="18">
    <location>
        <begin position="132"/>
        <end position="156"/>
    </location>
</feature>
<dbReference type="GO" id="GO:0007204">
    <property type="term" value="P:positive regulation of cytosolic calcium ion concentration"/>
    <property type="evidence" value="ECO:0007669"/>
    <property type="project" value="TreeGrafter"/>
</dbReference>
<dbReference type="EMBL" id="SCEB01214788">
    <property type="protein sequence ID" value="RXM33194.1"/>
    <property type="molecule type" value="Genomic_DNA"/>
</dbReference>
<keyword evidence="12" id="KW-0325">Glycoprotein</keyword>
<feature type="transmembrane region" description="Helical" evidence="18">
    <location>
        <begin position="168"/>
        <end position="191"/>
    </location>
</feature>
<evidence type="ECO:0000256" key="9">
    <source>
        <dbReference type="ARBA" id="ARBA00023136"/>
    </source>
</evidence>
<keyword evidence="6 17" id="KW-0812">Transmembrane</keyword>
<dbReference type="AlphaFoldDB" id="A0A444UDD3"/>
<keyword evidence="8 17" id="KW-0297">G-protein coupled receptor</keyword>
<evidence type="ECO:0000256" key="7">
    <source>
        <dbReference type="ARBA" id="ARBA00022989"/>
    </source>
</evidence>
<keyword evidence="9 18" id="KW-0472">Membrane</keyword>
<reference evidence="20 21" key="1">
    <citation type="submission" date="2019-01" db="EMBL/GenBank/DDBJ databases">
        <title>Draft Genome and Complete Hox-Cluster Characterization of the Sterlet Sturgeon (Acipenser ruthenus).</title>
        <authorList>
            <person name="Wei Q."/>
        </authorList>
    </citation>
    <scope>NUCLEOTIDE SEQUENCE [LARGE SCALE GENOMIC DNA]</scope>
    <source>
        <strain evidence="20">WHYD16114868_AA</strain>
        <tissue evidence="20">Blood</tissue>
    </source>
</reference>
<evidence type="ECO:0000256" key="8">
    <source>
        <dbReference type="ARBA" id="ARBA00023040"/>
    </source>
</evidence>
<sequence>MGSDYGVLRVGDVQQGVLGQFMVEGLWGSESRRWSSHRGHGIHPRGHLQPVLSYPGLKSSTDTAGHLSLEGYGGMLDAQAPHTKESQDFEKMANIDGADLDGMFENYNDTEFISEDNYASPCSDPSDDFNKILLVTIYSHVFILSTLGNFLVVLVISCMQRQKSSTDIYLLNLAIADLLFALTLPFWAVYSNSEWIFGDYMCKIVSVMQEVNFYSGILLLACISVDRYLAIVHATHAVTQKRHLVGFVCIGVWLVAALLSLPILISHKAFKSHKNITVCYEDIGAGDIEAWRISIRFLRHLVGFFIPLAIMIFCYGFTINTLFQARNGQKHKAMRVIFVVVLVFIVCWFPYNMTVFADTLMRAKIISETCEVRNHIDTALQATQILAFFHCCINPILYAFIGQKFRNTFLRVLIRKGFIKKNFLSTHGMGSSYRSSGNTSTTL</sequence>
<evidence type="ECO:0000256" key="11">
    <source>
        <dbReference type="ARBA" id="ARBA00023170"/>
    </source>
</evidence>
<evidence type="ECO:0000313" key="20">
    <source>
        <dbReference type="EMBL" id="RXM33194.1"/>
    </source>
</evidence>
<keyword evidence="4" id="KW-0145">Chemotaxis</keyword>
<comment type="subunit">
    <text evidence="16">Interacts with IL8. Interacts with GNAI2.</text>
</comment>
<evidence type="ECO:0000256" key="2">
    <source>
        <dbReference type="ARBA" id="ARBA00020033"/>
    </source>
</evidence>
<dbReference type="GO" id="GO:0006955">
    <property type="term" value="P:immune response"/>
    <property type="evidence" value="ECO:0007669"/>
    <property type="project" value="TreeGrafter"/>
</dbReference>
<dbReference type="InterPro" id="IPR017452">
    <property type="entry name" value="GPCR_Rhodpsn_7TM"/>
</dbReference>
<name>A0A444UDD3_ACIRT</name>
<evidence type="ECO:0000256" key="15">
    <source>
        <dbReference type="ARBA" id="ARBA00033468"/>
    </source>
</evidence>
<dbReference type="PRINTS" id="PR00427">
    <property type="entry name" value="INTRLEUKIN8R"/>
</dbReference>
<accession>A0A444UDD3</accession>
<evidence type="ECO:0000256" key="4">
    <source>
        <dbReference type="ARBA" id="ARBA00022500"/>
    </source>
</evidence>
<keyword evidence="7 18" id="KW-1133">Transmembrane helix</keyword>
<organism evidence="20 21">
    <name type="scientific">Acipenser ruthenus</name>
    <name type="common">Sterlet sturgeon</name>
    <dbReference type="NCBI Taxonomy" id="7906"/>
    <lineage>
        <taxon>Eukaryota</taxon>
        <taxon>Metazoa</taxon>
        <taxon>Chordata</taxon>
        <taxon>Craniata</taxon>
        <taxon>Vertebrata</taxon>
        <taxon>Euteleostomi</taxon>
        <taxon>Actinopterygii</taxon>
        <taxon>Chondrostei</taxon>
        <taxon>Acipenseriformes</taxon>
        <taxon>Acipenseridae</taxon>
        <taxon>Acipenser</taxon>
    </lineage>
</organism>
<keyword evidence="13 17" id="KW-0807">Transducer</keyword>
<feature type="transmembrane region" description="Helical" evidence="18">
    <location>
        <begin position="382"/>
        <end position="401"/>
    </location>
</feature>
<evidence type="ECO:0000256" key="6">
    <source>
        <dbReference type="ARBA" id="ARBA00022692"/>
    </source>
</evidence>
<dbReference type="PANTHER" id="PTHR10489">
    <property type="entry name" value="CELL ADHESION MOLECULE"/>
    <property type="match status" value="1"/>
</dbReference>
<feature type="transmembrane region" description="Helical" evidence="18">
    <location>
        <begin position="211"/>
        <end position="232"/>
    </location>
</feature>
<evidence type="ECO:0000256" key="5">
    <source>
        <dbReference type="ARBA" id="ARBA00022553"/>
    </source>
</evidence>
<dbReference type="Proteomes" id="UP000289886">
    <property type="component" value="Unassembled WGS sequence"/>
</dbReference>
<dbReference type="GO" id="GO:0016494">
    <property type="term" value="F:C-X-C chemokine receptor activity"/>
    <property type="evidence" value="ECO:0007669"/>
    <property type="project" value="InterPro"/>
</dbReference>
<feature type="domain" description="G-protein coupled receptors family 1 profile" evidence="19">
    <location>
        <begin position="148"/>
        <end position="398"/>
    </location>
</feature>
<feature type="transmembrane region" description="Helical" evidence="18">
    <location>
        <begin position="301"/>
        <end position="323"/>
    </location>
</feature>
<keyword evidence="21" id="KW-1185">Reference proteome</keyword>
<evidence type="ECO:0000256" key="12">
    <source>
        <dbReference type="ARBA" id="ARBA00023180"/>
    </source>
</evidence>
<dbReference type="Pfam" id="PF00001">
    <property type="entry name" value="7tm_1"/>
    <property type="match status" value="1"/>
</dbReference>
<dbReference type="SUPFAM" id="SSF81321">
    <property type="entry name" value="Family A G protein-coupled receptor-like"/>
    <property type="match status" value="1"/>
</dbReference>